<evidence type="ECO:0000256" key="1">
    <source>
        <dbReference type="ARBA" id="ARBA00004442"/>
    </source>
</evidence>
<dbReference type="EMBL" id="JACHKT010000018">
    <property type="protein sequence ID" value="MBB6004019.1"/>
    <property type="molecule type" value="Genomic_DNA"/>
</dbReference>
<dbReference type="GO" id="GO:1990281">
    <property type="term" value="C:efflux pump complex"/>
    <property type="evidence" value="ECO:0007669"/>
    <property type="project" value="TreeGrafter"/>
</dbReference>
<comment type="subcellular location">
    <subcellularLocation>
        <location evidence="1">Cell outer membrane</location>
    </subcellularLocation>
</comment>
<keyword evidence="6" id="KW-0472">Membrane</keyword>
<keyword evidence="9" id="KW-1185">Reference proteome</keyword>
<dbReference type="GO" id="GO:0015288">
    <property type="term" value="F:porin activity"/>
    <property type="evidence" value="ECO:0007669"/>
    <property type="project" value="TreeGrafter"/>
</dbReference>
<evidence type="ECO:0000256" key="6">
    <source>
        <dbReference type="ARBA" id="ARBA00023136"/>
    </source>
</evidence>
<dbReference type="SUPFAM" id="SSF56954">
    <property type="entry name" value="Outer membrane efflux proteins (OEP)"/>
    <property type="match status" value="1"/>
</dbReference>
<name>A0A841ERK7_9BACT</name>
<comment type="caution">
    <text evidence="8">The sequence shown here is derived from an EMBL/GenBank/DDBJ whole genome shotgun (WGS) entry which is preliminary data.</text>
</comment>
<dbReference type="RefSeq" id="WP_184134765.1">
    <property type="nucleotide sequence ID" value="NZ_JACHKT010000018.1"/>
</dbReference>
<dbReference type="InterPro" id="IPR051906">
    <property type="entry name" value="TolC-like"/>
</dbReference>
<keyword evidence="7" id="KW-0998">Cell outer membrane</keyword>
<evidence type="ECO:0000256" key="2">
    <source>
        <dbReference type="ARBA" id="ARBA00007613"/>
    </source>
</evidence>
<keyword evidence="3" id="KW-0813">Transport</keyword>
<dbReference type="AlphaFoldDB" id="A0A841ERK7"/>
<keyword evidence="4" id="KW-1134">Transmembrane beta strand</keyword>
<evidence type="ECO:0000313" key="9">
    <source>
        <dbReference type="Proteomes" id="UP000524404"/>
    </source>
</evidence>
<proteinExistence type="inferred from homology"/>
<evidence type="ECO:0000256" key="4">
    <source>
        <dbReference type="ARBA" id="ARBA00022452"/>
    </source>
</evidence>
<protein>
    <submittedName>
        <fullName evidence="8">Outer membrane protein TolC</fullName>
    </submittedName>
</protein>
<evidence type="ECO:0000313" key="8">
    <source>
        <dbReference type="EMBL" id="MBB6004019.1"/>
    </source>
</evidence>
<dbReference type="PANTHER" id="PTHR30026:SF20">
    <property type="entry name" value="OUTER MEMBRANE PROTEIN TOLC"/>
    <property type="match status" value="1"/>
</dbReference>
<gene>
    <name evidence="8" type="ORF">HNP25_002680</name>
</gene>
<dbReference type="GO" id="GO:0015562">
    <property type="term" value="F:efflux transmembrane transporter activity"/>
    <property type="evidence" value="ECO:0007669"/>
    <property type="project" value="InterPro"/>
</dbReference>
<dbReference type="PANTHER" id="PTHR30026">
    <property type="entry name" value="OUTER MEMBRANE PROTEIN TOLC"/>
    <property type="match status" value="1"/>
</dbReference>
<sequence>MKQSKMSGVHQTGLFKTKVFSVPRFYNIYFFLLLTLCIPKANAQSSFSYEDFKSLVLKNHPTVKQANLYLSDADAEIMQAKGAFDPKLSSDFDRKAFKGDDYYNRWKNALKIPTWTGVDFKVGYEQSSGKKLLSEESSRLMVAGLSVPIGQGLVIDARRNTLKQANLAKNIAEAERQKLINKTILYAAKSYWEWWFSYQQLQFVREGYDLANRRFVGTRERSRVGEQATIDSVEAKITLQDREVALEQAQVDLQNARLALSNYLWDEKETPLELPENAFPPLSAVRKVDETTLQGLITQAKAQHPEIQKYDLKIQQLGIEEKFRKEMLKPTFNANFNLIADSFSSNPAYTYENSFSTNNHKVGFEFVMPLFLRKERGKLQQIRIKQQSTGFELNLARREIMNEVYSAYNEVRNYERQLRIQQDAAKNQELLTKAEQRKFDIGESTLFLINTRESKLIDMKIKVESLKSKYEKALANLAYTAGLTELL</sequence>
<comment type="similarity">
    <text evidence="2">Belongs to the outer membrane factor (OMF) (TC 1.B.17) family.</text>
</comment>
<keyword evidence="5" id="KW-0812">Transmembrane</keyword>
<evidence type="ECO:0000256" key="3">
    <source>
        <dbReference type="ARBA" id="ARBA00022448"/>
    </source>
</evidence>
<evidence type="ECO:0000256" key="7">
    <source>
        <dbReference type="ARBA" id="ARBA00023237"/>
    </source>
</evidence>
<accession>A0A841ERK7</accession>
<organism evidence="8 9">
    <name type="scientific">Arcicella rosea</name>
    <dbReference type="NCBI Taxonomy" id="502909"/>
    <lineage>
        <taxon>Bacteria</taxon>
        <taxon>Pseudomonadati</taxon>
        <taxon>Bacteroidota</taxon>
        <taxon>Cytophagia</taxon>
        <taxon>Cytophagales</taxon>
        <taxon>Flectobacillaceae</taxon>
        <taxon>Arcicella</taxon>
    </lineage>
</organism>
<dbReference type="Gene3D" id="1.20.1600.10">
    <property type="entry name" value="Outer membrane efflux proteins (OEP)"/>
    <property type="match status" value="1"/>
</dbReference>
<reference evidence="8 9" key="1">
    <citation type="submission" date="2020-08" db="EMBL/GenBank/DDBJ databases">
        <title>Functional genomics of gut bacteria from endangered species of beetles.</title>
        <authorList>
            <person name="Carlos-Shanley C."/>
        </authorList>
    </citation>
    <scope>NUCLEOTIDE SEQUENCE [LARGE SCALE GENOMIC DNA]</scope>
    <source>
        <strain evidence="8 9">S00070</strain>
    </source>
</reference>
<dbReference type="GO" id="GO:0009279">
    <property type="term" value="C:cell outer membrane"/>
    <property type="evidence" value="ECO:0007669"/>
    <property type="project" value="UniProtKB-SubCell"/>
</dbReference>
<evidence type="ECO:0000256" key="5">
    <source>
        <dbReference type="ARBA" id="ARBA00022692"/>
    </source>
</evidence>
<dbReference type="Proteomes" id="UP000524404">
    <property type="component" value="Unassembled WGS sequence"/>
</dbReference>
<dbReference type="Pfam" id="PF02321">
    <property type="entry name" value="OEP"/>
    <property type="match status" value="2"/>
</dbReference>
<dbReference type="InterPro" id="IPR003423">
    <property type="entry name" value="OMP_efflux"/>
</dbReference>